<name>A0ABY2D5F9_9GAMM</name>
<reference evidence="2 3" key="1">
    <citation type="submission" date="2019-03" db="EMBL/GenBank/DDBJ databases">
        <title>Halomonas marinisediminis sp. nov., a moderately halophilic bacterium isolated from the Bohai Gulf.</title>
        <authorList>
            <person name="Ji X."/>
        </authorList>
    </citation>
    <scope>NUCLEOTIDE SEQUENCE [LARGE SCALE GENOMIC DNA]</scope>
    <source>
        <strain evidence="2 3">204</strain>
    </source>
</reference>
<protein>
    <recommendedName>
        <fullName evidence="4">Helicase/UvrB N-terminal domain-containing protein</fullName>
    </recommendedName>
</protein>
<sequence length="1592" mass="175841">MDASPVKTLYQRIHEATRDAARPVIAQNNLATGVGKSYWALQTSADALIEAKEAGESLVIVYVAPQHAHIDILNHHHDPQALPAAQQRLLDQGIPCVKVPSRTQLTDPDQLHCLYRDVLELEKELARSGRQRAKPSLISTLQEILDDAQVQQDDELHPDSGDAPSDEVATPEEGDGRSDTLTACIGLIGRRHDQLARLRKEGMDDEALEGPVDQLKRAHGFLFTLLQRAVIGTLSKASREGANLESVLGDPTLVAPFQLLERQLFPWYRVMRGHSQALGLVAMTADRLMTRLLFPKHRRQSRAGCGDFARYNGYLEDAIHGLQQDAADIIGLDEQRTRFLFLIDEADAVKGILDKPAKLSGGRVYLRGLILDQGRATQVGQTLLHEMPLLFRPEQEVAAIIQGYQALASEHPCIEQQWMLKTPADLNAASPMTREAAEALRRFRAAHRLGTVHPAHHRQQAALRARLLHLLDLQYAQHPVIQGTPEEKLQALRERLQALCQGASWINLNLDDPTVASAGSTGAFTGGSWAFINLEDQRLSGLVAHRDSEALSDVQLISDAYLASLGQPEDSAITFGLEDAFETMLTIAALVHELGTDDPADPNDRFAILRNAYRPGNTTTSAPLTALLRDLSHVRVRLLMQTRRPIDPAAPIDDDLAFRTPHLVMQWIPDFEDRYLPGEPGVSVVPSIGYRAWSAEHHLERLISPQAYCHNLPRAGLSQQGSIDGRAVASEGQVSEGAERPVHSLVLISATGGFDATHLGGFCLDMLSRSEHVAYLPMSDEDLALAKQAREQRRLGSGSRPGRPAPKVTEIPENAGLFARGHSPELTRSLLAATNTQSPYKRRELTRIGDLISLLSMGPKALDGSMLASSAVRDTVSAVCTGQPETPTPLVALMLVQSLKHFRQAVDALPTRQADLHEIVRGHLYGLDPGHRRHGRRPVLVMSFQSGSGASTDAQLQHALATPDGQAAQALADFLKSAGSPLAANQLFPVSEATDLLRRDLGCHVVVLTPYASAARGINLKVDRHAGTKHERDVDLIVLGMSPFYSEARPKFEPLVGPPGEEAKPESQRERADREQRNQRRFSDNNLITHHLAFTGMELAARLNAGGWGRDEEAPTQRYQARDIRLHPDSYLPTFGRFLAEQHVIDLARTTFQAVGRGERTSAPQQQGLVVCEEIVRDLLAADPILYGRDNRGYSLANRLHAASLNSVTLMERTRQRRPALFQIPASAELAAYRRQVREGDEAFSDDPDVPGWKNQQLAAIRRLNEQHQATYPSVESGGAYDAESVVARWEAWHSPDLLFESTRDAYNQRLRALDVPAEVLSLMWLPLDARKQLPIRRGPRGGYQEVITRLPGDEYPAAIQGYPDPGVALRYQLPRTFIESPSGPVGQYLKERLAEVPGPSLRWQACSRVLHPMLQPDFDGIWGELAVDAWWEVAQALYPSLARLKRLAAVETLGLFEWFDRFYAMESASGARCLVAVDAKHYARRTDYRHGQRLLDKAQKKMERLHEWARQRGYQRCLGVYVNTQPQPQEVARPASPAGEVLVLNAFVRIALTDANAPSDVAPARERGACSSLVDVNHAAATALQHALTLK</sequence>
<feature type="region of interest" description="Disordered" evidence="1">
    <location>
        <begin position="789"/>
        <end position="809"/>
    </location>
</feature>
<feature type="compositionally biased region" description="Basic and acidic residues" evidence="1">
    <location>
        <begin position="1061"/>
        <end position="1082"/>
    </location>
</feature>
<feature type="region of interest" description="Disordered" evidence="1">
    <location>
        <begin position="153"/>
        <end position="178"/>
    </location>
</feature>
<organism evidence="2 3">
    <name type="scientific">Halomonas marinisediminis</name>
    <dbReference type="NCBI Taxonomy" id="2546095"/>
    <lineage>
        <taxon>Bacteria</taxon>
        <taxon>Pseudomonadati</taxon>
        <taxon>Pseudomonadota</taxon>
        <taxon>Gammaproteobacteria</taxon>
        <taxon>Oceanospirillales</taxon>
        <taxon>Halomonadaceae</taxon>
        <taxon>Halomonas</taxon>
    </lineage>
</organism>
<evidence type="ECO:0008006" key="4">
    <source>
        <dbReference type="Google" id="ProtNLM"/>
    </source>
</evidence>
<dbReference type="RefSeq" id="WP_132043746.1">
    <property type="nucleotide sequence ID" value="NZ_SLTR01000014.1"/>
</dbReference>
<comment type="caution">
    <text evidence="2">The sequence shown here is derived from an EMBL/GenBank/DDBJ whole genome shotgun (WGS) entry which is preliminary data.</text>
</comment>
<proteinExistence type="predicted"/>
<feature type="region of interest" description="Disordered" evidence="1">
    <location>
        <begin position="1050"/>
        <end position="1082"/>
    </location>
</feature>
<evidence type="ECO:0000313" key="3">
    <source>
        <dbReference type="Proteomes" id="UP000294823"/>
    </source>
</evidence>
<dbReference type="Proteomes" id="UP000294823">
    <property type="component" value="Unassembled WGS sequence"/>
</dbReference>
<evidence type="ECO:0000313" key="2">
    <source>
        <dbReference type="EMBL" id="TDB01913.1"/>
    </source>
</evidence>
<accession>A0ABY2D5F9</accession>
<evidence type="ECO:0000256" key="1">
    <source>
        <dbReference type="SAM" id="MobiDB-lite"/>
    </source>
</evidence>
<keyword evidence="3" id="KW-1185">Reference proteome</keyword>
<gene>
    <name evidence="2" type="ORF">E0702_10900</name>
</gene>
<dbReference type="EMBL" id="SLTR01000014">
    <property type="protein sequence ID" value="TDB01913.1"/>
    <property type="molecule type" value="Genomic_DNA"/>
</dbReference>